<dbReference type="RefSeq" id="WP_209372586.1">
    <property type="nucleotide sequence ID" value="NZ_JAGIZA010000004.1"/>
</dbReference>
<keyword evidence="2" id="KW-1185">Reference proteome</keyword>
<accession>A0A940S404</accession>
<evidence type="ECO:0000313" key="2">
    <source>
        <dbReference type="Proteomes" id="UP000677537"/>
    </source>
</evidence>
<reference evidence="1" key="1">
    <citation type="submission" date="2021-03" db="EMBL/GenBank/DDBJ databases">
        <authorList>
            <person name="So Y."/>
        </authorList>
    </citation>
    <scope>NUCLEOTIDE SEQUENCE</scope>
    <source>
        <strain evidence="1">SG15</strain>
    </source>
</reference>
<name>A0A940S404_9PROT</name>
<proteinExistence type="predicted"/>
<dbReference type="EMBL" id="JAGIZA010000004">
    <property type="protein sequence ID" value="MBP0492776.1"/>
    <property type="molecule type" value="Genomic_DNA"/>
</dbReference>
<dbReference type="AlphaFoldDB" id="A0A940S404"/>
<evidence type="ECO:0000313" key="1">
    <source>
        <dbReference type="EMBL" id="MBP0492776.1"/>
    </source>
</evidence>
<organism evidence="1 2">
    <name type="scientific">Roseomonas indoligenes</name>
    <dbReference type="NCBI Taxonomy" id="2820811"/>
    <lineage>
        <taxon>Bacteria</taxon>
        <taxon>Pseudomonadati</taxon>
        <taxon>Pseudomonadota</taxon>
        <taxon>Alphaproteobacteria</taxon>
        <taxon>Acetobacterales</taxon>
        <taxon>Roseomonadaceae</taxon>
        <taxon>Roseomonas</taxon>
    </lineage>
</organism>
<gene>
    <name evidence="1" type="ORF">J5Y10_08285</name>
</gene>
<sequence length="126" mass="13745">MFALRLVEGASKRDEVTMPDAVIDAPLATTAEPIRVVHFDPALYLPLDAFWGITKERLPVLAEEVGVDLRDAVVFCPGEDTMCIEAEALNRLMGADTTLQEAAALVAMLTQVEWRAGPGRRKGFFG</sequence>
<comment type="caution">
    <text evidence="1">The sequence shown here is derived from an EMBL/GenBank/DDBJ whole genome shotgun (WGS) entry which is preliminary data.</text>
</comment>
<dbReference type="Proteomes" id="UP000677537">
    <property type="component" value="Unassembled WGS sequence"/>
</dbReference>
<protein>
    <submittedName>
        <fullName evidence="1">Uncharacterized protein</fullName>
    </submittedName>
</protein>